<keyword evidence="4 5" id="KW-0604">Photosystem II</keyword>
<dbReference type="PANTHER" id="PTHR34963:SF2">
    <property type="entry name" value="PHOTOSYSTEM II REACTION CENTER PSB28 PROTEIN, CHLOROPLASTIC"/>
    <property type="match status" value="1"/>
</dbReference>
<keyword evidence="2 5" id="KW-0602">Photosynthesis</keyword>
<dbReference type="HAMAP" id="MF_01370">
    <property type="entry name" value="PSII_Psb28"/>
    <property type="match status" value="1"/>
</dbReference>
<evidence type="ECO:0000256" key="3">
    <source>
        <dbReference type="ARBA" id="ARBA00023136"/>
    </source>
</evidence>
<reference evidence="6" key="1">
    <citation type="submission" date="2015-08" db="EMBL/GenBank/DDBJ databases">
        <authorList>
            <person name="Babu N.S."/>
            <person name="Beckwith C.J."/>
            <person name="Beseler K.G."/>
            <person name="Brison A."/>
            <person name="Carone J.V."/>
            <person name="Caskin T.P."/>
            <person name="Diamond M."/>
            <person name="Durham M.E."/>
            <person name="Foxe J.M."/>
            <person name="Go M."/>
            <person name="Henderson B.A."/>
            <person name="Jones I.B."/>
            <person name="McGettigan J.A."/>
            <person name="Micheletti S.J."/>
            <person name="Nasrallah M.E."/>
            <person name="Ortiz D."/>
            <person name="Piller C.R."/>
            <person name="Privatt S.R."/>
            <person name="Schneider S.L."/>
            <person name="Sharp S."/>
            <person name="Smith T.C."/>
            <person name="Stanton J.D."/>
            <person name="Ullery H.E."/>
            <person name="Wilson R.J."/>
            <person name="Serrano M.G."/>
            <person name="Buck G."/>
            <person name="Lee V."/>
            <person name="Wang Y."/>
            <person name="Carvalho R."/>
            <person name="Voegtly L."/>
            <person name="Shi R."/>
            <person name="Duckworth R."/>
            <person name="Johnson A."/>
            <person name="Loviza R."/>
            <person name="Walstead R."/>
            <person name="Shah Z."/>
            <person name="Kiflezghi M."/>
            <person name="Wade K."/>
            <person name="Ball S.L."/>
            <person name="Bradley K.W."/>
            <person name="Asai D.J."/>
            <person name="Bowman C.A."/>
            <person name="Russell D.A."/>
            <person name="Pope W.H."/>
            <person name="Jacobs-Sera D."/>
            <person name="Hendrix R.W."/>
            <person name="Hatfull G.F."/>
        </authorList>
    </citation>
    <scope>NUCLEOTIDE SEQUENCE</scope>
</reference>
<comment type="similarity">
    <text evidence="5">Belongs to the Psb28 family.</text>
</comment>
<dbReference type="NCBIfam" id="TIGR03047">
    <property type="entry name" value="PS_II_psb28"/>
    <property type="match status" value="1"/>
</dbReference>
<protein>
    <recommendedName>
        <fullName evidence="5">Photosystem II reaction center Psb28 protein</fullName>
    </recommendedName>
</protein>
<evidence type="ECO:0000256" key="5">
    <source>
        <dbReference type="RuleBase" id="RU003509"/>
    </source>
</evidence>
<accession>A0A1D1ZRA0</accession>
<dbReference type="GO" id="GO:0015979">
    <property type="term" value="P:photosynthesis"/>
    <property type="evidence" value="ECO:0007669"/>
    <property type="project" value="UniProtKB-KW"/>
</dbReference>
<evidence type="ECO:0000313" key="6">
    <source>
        <dbReference type="EMBL" id="JAT69399.1"/>
    </source>
</evidence>
<dbReference type="GO" id="GO:0009535">
    <property type="term" value="C:chloroplast thylakoid membrane"/>
    <property type="evidence" value="ECO:0007669"/>
    <property type="project" value="TreeGrafter"/>
</dbReference>
<dbReference type="GO" id="GO:0009654">
    <property type="term" value="C:photosystem II oxygen evolving complex"/>
    <property type="evidence" value="ECO:0007669"/>
    <property type="project" value="InterPro"/>
</dbReference>
<gene>
    <name evidence="6" type="ORF">g.100948</name>
</gene>
<proteinExistence type="inferred from homology"/>
<organism evidence="6">
    <name type="scientific">Auxenochlorella protothecoides</name>
    <name type="common">Green microalga</name>
    <name type="synonym">Chlorella protothecoides</name>
    <dbReference type="NCBI Taxonomy" id="3075"/>
    <lineage>
        <taxon>Eukaryota</taxon>
        <taxon>Viridiplantae</taxon>
        <taxon>Chlorophyta</taxon>
        <taxon>core chlorophytes</taxon>
        <taxon>Trebouxiophyceae</taxon>
        <taxon>Chlorellales</taxon>
        <taxon>Chlorellaceae</taxon>
        <taxon>Auxenochlorella</taxon>
    </lineage>
</organism>
<evidence type="ECO:0000256" key="1">
    <source>
        <dbReference type="ARBA" id="ARBA00004170"/>
    </source>
</evidence>
<name>A0A1D1ZRA0_AUXPR</name>
<dbReference type="Gene3D" id="2.40.30.220">
    <property type="entry name" value="Photosystem II Psb28"/>
    <property type="match status" value="1"/>
</dbReference>
<evidence type="ECO:0000256" key="4">
    <source>
        <dbReference type="ARBA" id="ARBA00023276"/>
    </source>
</evidence>
<evidence type="ECO:0000256" key="2">
    <source>
        <dbReference type="ARBA" id="ARBA00022531"/>
    </source>
</evidence>
<dbReference type="Pfam" id="PF03912">
    <property type="entry name" value="Psb28"/>
    <property type="match status" value="1"/>
</dbReference>
<dbReference type="InterPro" id="IPR038676">
    <property type="entry name" value="Psb28_c1_sf"/>
</dbReference>
<sequence>MNVPGVIATAGAPCMGHSMPSSTALRCIYAQSLRPFKLARHGMGRSSAACRTLRMIPAAAATSLEFVKGKPEPSVPEVKLTRSRDGSSGVATFRFPSPSVFQEEADMSDITGLYMNDEEGTLTTVEVTAKFVNGKPDAIEAKYVMRSAIEWDRFMRFMERYAEEQGLGFTKG</sequence>
<dbReference type="AlphaFoldDB" id="A0A1D1ZRA0"/>
<keyword evidence="3" id="KW-0472">Membrane</keyword>
<dbReference type="InterPro" id="IPR005610">
    <property type="entry name" value="PSII_Psb28_class-1"/>
</dbReference>
<comment type="subcellular location">
    <subcellularLocation>
        <location evidence="1">Membrane</location>
        <topology evidence="1">Peripheral membrane protein</topology>
    </subcellularLocation>
</comment>
<dbReference type="EMBL" id="GDKF01009223">
    <property type="protein sequence ID" value="JAT69399.1"/>
    <property type="molecule type" value="Transcribed_RNA"/>
</dbReference>
<dbReference type="PANTHER" id="PTHR34963">
    <property type="match status" value="1"/>
</dbReference>